<feature type="domain" description="HTH araC/xylS-type" evidence="9">
    <location>
        <begin position="161"/>
        <end position="259"/>
    </location>
</feature>
<dbReference type="GO" id="GO:0003700">
    <property type="term" value="F:DNA-binding transcription factor activity"/>
    <property type="evidence" value="ECO:0007669"/>
    <property type="project" value="InterPro"/>
</dbReference>
<evidence type="ECO:0000256" key="5">
    <source>
        <dbReference type="ARBA" id="ARBA00023015"/>
    </source>
</evidence>
<sequence length="261" mass="30557">MYKVLIVEDEDIIRNGLTYMVDWPKLNCIVVGRAADGIEGLAKIKELQPDIVITDVRMPFQDGIQMLKQSKAAHDYEAIIISGYSEFEYAQQAISLSVSEYLLKPIDFDKLNAAMVKIIAKIQLKRQRHNEKKSFEELNLYNELLDIQYLEVRSNKTKYVDSMIEYIKLHYSQKISINDLSASLHISTVYLYSKFKEETNYTFNDFLNRYRMLKAIELLKQGDLLVYEIAERVGFQDYKYFSQVFKKYIGHSPTSFLEQSM</sequence>
<protein>
    <submittedName>
        <fullName evidence="11">Response regulator</fullName>
    </submittedName>
</protein>
<dbReference type="EMBL" id="QYZD01000047">
    <property type="protein sequence ID" value="RJG17718.1"/>
    <property type="molecule type" value="Genomic_DNA"/>
</dbReference>
<evidence type="ECO:0000256" key="2">
    <source>
        <dbReference type="ARBA" id="ARBA00022490"/>
    </source>
</evidence>
<evidence type="ECO:0000259" key="9">
    <source>
        <dbReference type="PROSITE" id="PS01124"/>
    </source>
</evidence>
<dbReference type="PROSITE" id="PS50110">
    <property type="entry name" value="RESPONSE_REGULATORY"/>
    <property type="match status" value="1"/>
</dbReference>
<dbReference type="Gene3D" id="3.40.50.2300">
    <property type="match status" value="1"/>
</dbReference>
<accession>A0A3A3GVQ6</accession>
<evidence type="ECO:0000256" key="4">
    <source>
        <dbReference type="ARBA" id="ARBA00023012"/>
    </source>
</evidence>
<dbReference type="PRINTS" id="PR00032">
    <property type="entry name" value="HTHARAC"/>
</dbReference>
<dbReference type="OrthoDB" id="9788446at2"/>
<comment type="subcellular location">
    <subcellularLocation>
        <location evidence="1">Cytoplasm</location>
    </subcellularLocation>
</comment>
<dbReference type="SUPFAM" id="SSF46689">
    <property type="entry name" value="Homeodomain-like"/>
    <property type="match status" value="2"/>
</dbReference>
<evidence type="ECO:0000256" key="1">
    <source>
        <dbReference type="ARBA" id="ARBA00004496"/>
    </source>
</evidence>
<dbReference type="InterPro" id="IPR018060">
    <property type="entry name" value="HTH_AraC"/>
</dbReference>
<reference evidence="11 12" key="1">
    <citation type="submission" date="2018-09" db="EMBL/GenBank/DDBJ databases">
        <title>Paenibacillus SK2017-BO5.</title>
        <authorList>
            <person name="Piskunova J.V."/>
            <person name="Dubiley S.A."/>
            <person name="Severinov K.V."/>
        </authorList>
    </citation>
    <scope>NUCLEOTIDE SEQUENCE [LARGE SCALE GENOMIC DNA]</scope>
    <source>
        <strain evidence="11 12">BO5</strain>
    </source>
</reference>
<keyword evidence="2" id="KW-0963">Cytoplasm</keyword>
<proteinExistence type="predicted"/>
<dbReference type="SMART" id="SM00448">
    <property type="entry name" value="REC"/>
    <property type="match status" value="1"/>
</dbReference>
<dbReference type="SUPFAM" id="SSF52172">
    <property type="entry name" value="CheY-like"/>
    <property type="match status" value="1"/>
</dbReference>
<feature type="domain" description="Response regulatory" evidence="10">
    <location>
        <begin position="3"/>
        <end position="119"/>
    </location>
</feature>
<dbReference type="InterPro" id="IPR001789">
    <property type="entry name" value="Sig_transdc_resp-reg_receiver"/>
</dbReference>
<dbReference type="RefSeq" id="WP_119796481.1">
    <property type="nucleotide sequence ID" value="NZ_QYZD01000047.1"/>
</dbReference>
<dbReference type="InterPro" id="IPR009057">
    <property type="entry name" value="Homeodomain-like_sf"/>
</dbReference>
<dbReference type="GO" id="GO:0005737">
    <property type="term" value="C:cytoplasm"/>
    <property type="evidence" value="ECO:0007669"/>
    <property type="project" value="UniProtKB-SubCell"/>
</dbReference>
<evidence type="ECO:0000313" key="11">
    <source>
        <dbReference type="EMBL" id="RJG17718.1"/>
    </source>
</evidence>
<dbReference type="Gene3D" id="1.10.10.60">
    <property type="entry name" value="Homeodomain-like"/>
    <property type="match status" value="2"/>
</dbReference>
<keyword evidence="7" id="KW-0804">Transcription</keyword>
<evidence type="ECO:0000259" key="10">
    <source>
        <dbReference type="PROSITE" id="PS50110"/>
    </source>
</evidence>
<evidence type="ECO:0000256" key="6">
    <source>
        <dbReference type="ARBA" id="ARBA00023125"/>
    </source>
</evidence>
<dbReference type="AlphaFoldDB" id="A0A3A3GVQ6"/>
<organism evidence="11 12">
    <name type="scientific">Paenibacillus thiaminolyticus</name>
    <name type="common">Bacillus thiaminolyticus</name>
    <dbReference type="NCBI Taxonomy" id="49283"/>
    <lineage>
        <taxon>Bacteria</taxon>
        <taxon>Bacillati</taxon>
        <taxon>Bacillota</taxon>
        <taxon>Bacilli</taxon>
        <taxon>Bacillales</taxon>
        <taxon>Paenibacillaceae</taxon>
        <taxon>Paenibacillus</taxon>
    </lineage>
</organism>
<feature type="modified residue" description="4-aspartylphosphate" evidence="8">
    <location>
        <position position="55"/>
    </location>
</feature>
<dbReference type="Proteomes" id="UP000266177">
    <property type="component" value="Unassembled WGS sequence"/>
</dbReference>
<evidence type="ECO:0000313" key="12">
    <source>
        <dbReference type="Proteomes" id="UP000266177"/>
    </source>
</evidence>
<dbReference type="PROSITE" id="PS00041">
    <property type="entry name" value="HTH_ARAC_FAMILY_1"/>
    <property type="match status" value="1"/>
</dbReference>
<keyword evidence="6" id="KW-0238">DNA-binding</keyword>
<evidence type="ECO:0000256" key="3">
    <source>
        <dbReference type="ARBA" id="ARBA00022553"/>
    </source>
</evidence>
<dbReference type="InterPro" id="IPR051552">
    <property type="entry name" value="HptR"/>
</dbReference>
<comment type="caution">
    <text evidence="11">The sequence shown here is derived from an EMBL/GenBank/DDBJ whole genome shotgun (WGS) entry which is preliminary data.</text>
</comment>
<dbReference type="PANTHER" id="PTHR42713">
    <property type="entry name" value="HISTIDINE KINASE-RELATED"/>
    <property type="match status" value="1"/>
</dbReference>
<name>A0A3A3GVQ6_PANTH</name>
<dbReference type="InterPro" id="IPR018062">
    <property type="entry name" value="HTH_AraC-typ_CS"/>
</dbReference>
<keyword evidence="4" id="KW-0902">Two-component regulatory system</keyword>
<dbReference type="GO" id="GO:0000160">
    <property type="term" value="P:phosphorelay signal transduction system"/>
    <property type="evidence" value="ECO:0007669"/>
    <property type="project" value="UniProtKB-KW"/>
</dbReference>
<keyword evidence="5" id="KW-0805">Transcription regulation</keyword>
<dbReference type="Pfam" id="PF00072">
    <property type="entry name" value="Response_reg"/>
    <property type="match status" value="1"/>
</dbReference>
<dbReference type="PANTHER" id="PTHR42713:SF3">
    <property type="entry name" value="TRANSCRIPTIONAL REGULATORY PROTEIN HPTR"/>
    <property type="match status" value="1"/>
</dbReference>
<evidence type="ECO:0000256" key="8">
    <source>
        <dbReference type="PROSITE-ProRule" id="PRU00169"/>
    </source>
</evidence>
<dbReference type="InterPro" id="IPR020449">
    <property type="entry name" value="Tscrpt_reg_AraC-type_HTH"/>
</dbReference>
<evidence type="ECO:0000256" key="7">
    <source>
        <dbReference type="ARBA" id="ARBA00023163"/>
    </source>
</evidence>
<dbReference type="InterPro" id="IPR011006">
    <property type="entry name" value="CheY-like_superfamily"/>
</dbReference>
<keyword evidence="3 8" id="KW-0597">Phosphoprotein</keyword>
<dbReference type="PROSITE" id="PS01124">
    <property type="entry name" value="HTH_ARAC_FAMILY_2"/>
    <property type="match status" value="1"/>
</dbReference>
<gene>
    <name evidence="11" type="ORF">DQX05_27570</name>
</gene>
<dbReference type="SMART" id="SM00342">
    <property type="entry name" value="HTH_ARAC"/>
    <property type="match status" value="1"/>
</dbReference>
<dbReference type="Pfam" id="PF12833">
    <property type="entry name" value="HTH_18"/>
    <property type="match status" value="1"/>
</dbReference>
<dbReference type="GO" id="GO:0043565">
    <property type="term" value="F:sequence-specific DNA binding"/>
    <property type="evidence" value="ECO:0007669"/>
    <property type="project" value="InterPro"/>
</dbReference>
<dbReference type="CDD" id="cd17536">
    <property type="entry name" value="REC_YesN-like"/>
    <property type="match status" value="1"/>
</dbReference>